<keyword evidence="3" id="KW-0472">Membrane</keyword>
<dbReference type="SUPFAM" id="SSF55073">
    <property type="entry name" value="Nucleotide cyclase"/>
    <property type="match status" value="1"/>
</dbReference>
<feature type="transmembrane region" description="Helical" evidence="3">
    <location>
        <begin position="280"/>
        <end position="298"/>
    </location>
</feature>
<feature type="transmembrane region" description="Helical" evidence="3">
    <location>
        <begin position="328"/>
        <end position="348"/>
    </location>
</feature>
<organism evidence="5 6">
    <name type="scientific">Stenotrophomonas maltophilia</name>
    <name type="common">Pseudomonas maltophilia</name>
    <name type="synonym">Xanthomonas maltophilia</name>
    <dbReference type="NCBI Taxonomy" id="40324"/>
    <lineage>
        <taxon>Bacteria</taxon>
        <taxon>Pseudomonadati</taxon>
        <taxon>Pseudomonadota</taxon>
        <taxon>Gammaproteobacteria</taxon>
        <taxon>Lysobacterales</taxon>
        <taxon>Lysobacteraceae</taxon>
        <taxon>Stenotrophomonas</taxon>
        <taxon>Stenotrophomonas maltophilia group</taxon>
    </lineage>
</organism>
<dbReference type="SMART" id="SM00267">
    <property type="entry name" value="GGDEF"/>
    <property type="match status" value="1"/>
</dbReference>
<dbReference type="SMART" id="SM01080">
    <property type="entry name" value="CHASE2"/>
    <property type="match status" value="1"/>
</dbReference>
<evidence type="ECO:0000313" key="6">
    <source>
        <dbReference type="Proteomes" id="UP000306631"/>
    </source>
</evidence>
<dbReference type="GO" id="GO:0052621">
    <property type="term" value="F:diguanylate cyclase activity"/>
    <property type="evidence" value="ECO:0007669"/>
    <property type="project" value="UniProtKB-EC"/>
</dbReference>
<dbReference type="PANTHER" id="PTHR45138:SF24">
    <property type="entry name" value="DIGUANYLATE CYCLASE DGCC-RELATED"/>
    <property type="match status" value="1"/>
</dbReference>
<dbReference type="InterPro" id="IPR043128">
    <property type="entry name" value="Rev_trsase/Diguanyl_cyclase"/>
</dbReference>
<dbReference type="InterPro" id="IPR007890">
    <property type="entry name" value="CHASE2"/>
</dbReference>
<proteinExistence type="predicted"/>
<dbReference type="Proteomes" id="UP000306631">
    <property type="component" value="Unassembled WGS sequence"/>
</dbReference>
<dbReference type="InterPro" id="IPR000160">
    <property type="entry name" value="GGDEF_dom"/>
</dbReference>
<keyword evidence="3" id="KW-0812">Transmembrane</keyword>
<dbReference type="GO" id="GO:1902201">
    <property type="term" value="P:negative regulation of bacterial-type flagellum-dependent cell motility"/>
    <property type="evidence" value="ECO:0007669"/>
    <property type="project" value="TreeGrafter"/>
</dbReference>
<keyword evidence="3" id="KW-1133">Transmembrane helix</keyword>
<dbReference type="CDD" id="cd01949">
    <property type="entry name" value="GGDEF"/>
    <property type="match status" value="1"/>
</dbReference>
<dbReference type="InterPro" id="IPR050469">
    <property type="entry name" value="Diguanylate_Cyclase"/>
</dbReference>
<protein>
    <recommendedName>
        <fullName evidence="2">diguanylate cyclase</fullName>
        <ecNumber evidence="2">2.7.7.65</ecNumber>
    </recommendedName>
</protein>
<dbReference type="Pfam" id="PF00990">
    <property type="entry name" value="GGDEF"/>
    <property type="match status" value="1"/>
</dbReference>
<gene>
    <name evidence="5" type="ORF">E5352_02055</name>
</gene>
<feature type="domain" description="GGDEF" evidence="4">
    <location>
        <begin position="387"/>
        <end position="523"/>
    </location>
</feature>
<name>A0A4S2DA54_STEMA</name>
<comment type="cofactor">
    <cofactor evidence="1">
        <name>Mg(2+)</name>
        <dbReference type="ChEBI" id="CHEBI:18420"/>
    </cofactor>
</comment>
<dbReference type="Pfam" id="PF05226">
    <property type="entry name" value="CHASE2"/>
    <property type="match status" value="1"/>
</dbReference>
<dbReference type="PROSITE" id="PS50887">
    <property type="entry name" value="GGDEF"/>
    <property type="match status" value="1"/>
</dbReference>
<reference evidence="5 6" key="1">
    <citation type="submission" date="2019-04" db="EMBL/GenBank/DDBJ databases">
        <title>Microbes associate with the intestines of laboratory mice.</title>
        <authorList>
            <person name="Navarre W."/>
            <person name="Wong E."/>
            <person name="Huang K."/>
            <person name="Tropini C."/>
            <person name="Ng K."/>
            <person name="Yu B."/>
        </authorList>
    </citation>
    <scope>NUCLEOTIDE SEQUENCE [LARGE SCALE GENOMIC DNA]</scope>
    <source>
        <strain evidence="5 6">NM62_B4-13</strain>
    </source>
</reference>
<dbReference type="NCBIfam" id="TIGR00254">
    <property type="entry name" value="GGDEF"/>
    <property type="match status" value="1"/>
</dbReference>
<comment type="caution">
    <text evidence="5">The sequence shown here is derived from an EMBL/GenBank/DDBJ whole genome shotgun (WGS) entry which is preliminary data.</text>
</comment>
<evidence type="ECO:0000256" key="3">
    <source>
        <dbReference type="SAM" id="Phobius"/>
    </source>
</evidence>
<feature type="transmembrane region" description="Helical" evidence="3">
    <location>
        <begin position="303"/>
        <end position="322"/>
    </location>
</feature>
<evidence type="ECO:0000256" key="1">
    <source>
        <dbReference type="ARBA" id="ARBA00001946"/>
    </source>
</evidence>
<dbReference type="AlphaFoldDB" id="A0A4S2DA54"/>
<dbReference type="PANTHER" id="PTHR45138">
    <property type="entry name" value="REGULATORY COMPONENTS OF SENSORY TRANSDUCTION SYSTEM"/>
    <property type="match status" value="1"/>
</dbReference>
<dbReference type="GO" id="GO:0005886">
    <property type="term" value="C:plasma membrane"/>
    <property type="evidence" value="ECO:0007669"/>
    <property type="project" value="TreeGrafter"/>
</dbReference>
<accession>A0A4S2DA54</accession>
<dbReference type="EMBL" id="SRYW01000001">
    <property type="protein sequence ID" value="TGY37434.1"/>
    <property type="molecule type" value="Genomic_DNA"/>
</dbReference>
<dbReference type="Gene3D" id="3.30.70.270">
    <property type="match status" value="1"/>
</dbReference>
<dbReference type="OrthoDB" id="9803824at2"/>
<evidence type="ECO:0000259" key="4">
    <source>
        <dbReference type="PROSITE" id="PS50887"/>
    </source>
</evidence>
<dbReference type="FunFam" id="3.30.70.270:FF:000001">
    <property type="entry name" value="Diguanylate cyclase domain protein"/>
    <property type="match status" value="1"/>
</dbReference>
<evidence type="ECO:0000256" key="2">
    <source>
        <dbReference type="ARBA" id="ARBA00012528"/>
    </source>
</evidence>
<dbReference type="InterPro" id="IPR029787">
    <property type="entry name" value="Nucleotide_cyclase"/>
</dbReference>
<dbReference type="GO" id="GO:0043709">
    <property type="term" value="P:cell adhesion involved in single-species biofilm formation"/>
    <property type="evidence" value="ECO:0007669"/>
    <property type="project" value="TreeGrafter"/>
</dbReference>
<sequence>MAALAVAASHWHWFWTQDEAVYDTYVGGWDYPPDPRLLIVAIDDASLQQLGQWPWPRATHARLLDRLTQAGAGRVALDLMLSEPDRRDAAQDAELAAAIRRNGKVVLPVLAAPSSGPRMAEELLPIPLIAANAATLGHSDIEVDADGVARGLYLTAGIGSPHWPALGLALADVRGPLPGLRDGGTDVSSPYQWRRDHYVRVRYAGPPDRFPQVSYVDVLNGTVDPALLRGRLVMVGMTASGIAPPLLTPTTRERWMSGSEYQANVASMMLDDKVIRVLPAAWQNGLTGLLVALCCLALTLPRAWLGALLALPVALLLSLALLRGGNLWFAPAASLVGMLLVIAAWAVWRVSAWRRQANSDALTGLGNRLRFEQALQQEHDAGRRTCRPLSLILIDVDHFKRHNDLYGHQAGDDLLRRIAHEIGAHARRPRDMAARFGGDEFALILPDTGADGAVQVVQDLIAGVQQLEIPTGRGDIARITLTVGVYTRVPAAESEPRHFFEGADVALYRAKAAGRNGYAVDDGGTA</sequence>
<dbReference type="EC" id="2.7.7.65" evidence="2"/>
<evidence type="ECO:0000313" key="5">
    <source>
        <dbReference type="EMBL" id="TGY37434.1"/>
    </source>
</evidence>